<dbReference type="PROSITE" id="PS52016">
    <property type="entry name" value="TONB_DEPENDENT_REC_3"/>
    <property type="match status" value="1"/>
</dbReference>
<evidence type="ECO:0000259" key="18">
    <source>
        <dbReference type="Pfam" id="PF11741"/>
    </source>
</evidence>
<gene>
    <name evidence="19" type="ORF">NIES21_11220</name>
</gene>
<dbReference type="GO" id="GO:0015344">
    <property type="term" value="F:siderophore uptake transmembrane transporter activity"/>
    <property type="evidence" value="ECO:0007669"/>
    <property type="project" value="TreeGrafter"/>
</dbReference>
<keyword evidence="4 13" id="KW-1134">Transmembrane beta strand</keyword>
<protein>
    <submittedName>
        <fullName evidence="19">Ferrichrome-iron receptor</fullName>
    </submittedName>
</protein>
<keyword evidence="19" id="KW-0675">Receptor</keyword>
<dbReference type="InterPro" id="IPR021731">
    <property type="entry name" value="AMIN_dom"/>
</dbReference>
<comment type="subcellular location">
    <subcellularLocation>
        <location evidence="1 13">Cell outer membrane</location>
        <topology evidence="1 13">Multi-pass membrane protein</topology>
    </subcellularLocation>
</comment>
<evidence type="ECO:0000259" key="17">
    <source>
        <dbReference type="Pfam" id="PF07715"/>
    </source>
</evidence>
<feature type="domain" description="AMIN" evidence="18">
    <location>
        <begin position="59"/>
        <end position="156"/>
    </location>
</feature>
<dbReference type="InterPro" id="IPR000531">
    <property type="entry name" value="Beta-barrel_TonB"/>
</dbReference>
<dbReference type="Pfam" id="PF07715">
    <property type="entry name" value="Plug"/>
    <property type="match status" value="1"/>
</dbReference>
<dbReference type="InterPro" id="IPR036942">
    <property type="entry name" value="Beta-barrel_TonB_sf"/>
</dbReference>
<dbReference type="GO" id="GO:0009279">
    <property type="term" value="C:cell outer membrane"/>
    <property type="evidence" value="ECO:0007669"/>
    <property type="project" value="UniProtKB-SubCell"/>
</dbReference>
<dbReference type="Pfam" id="PF11741">
    <property type="entry name" value="AMIN"/>
    <property type="match status" value="1"/>
</dbReference>
<evidence type="ECO:0000256" key="12">
    <source>
        <dbReference type="ARBA" id="ARBA00023237"/>
    </source>
</evidence>
<keyword evidence="9" id="KW-0406">Ion transport</keyword>
<dbReference type="EMBL" id="AP018174">
    <property type="protein sequence ID" value="BAY15306.1"/>
    <property type="molecule type" value="Genomic_DNA"/>
</dbReference>
<dbReference type="GO" id="GO:0038023">
    <property type="term" value="F:signaling receptor activity"/>
    <property type="evidence" value="ECO:0007669"/>
    <property type="project" value="InterPro"/>
</dbReference>
<dbReference type="NCBIfam" id="TIGR01783">
    <property type="entry name" value="TonB-siderophor"/>
    <property type="match status" value="1"/>
</dbReference>
<reference evidence="19 20" key="1">
    <citation type="submission" date="2017-06" db="EMBL/GenBank/DDBJ databases">
        <title>Genome sequencing of cyanobaciteial culture collection at National Institute for Environmental Studies (NIES).</title>
        <authorList>
            <person name="Hirose Y."/>
            <person name="Shimura Y."/>
            <person name="Fujisawa T."/>
            <person name="Nakamura Y."/>
            <person name="Kawachi M."/>
        </authorList>
    </citation>
    <scope>NUCLEOTIDE SEQUENCE [LARGE SCALE GENOMIC DNA]</scope>
    <source>
        <strain evidence="19 20">NIES-21</strain>
    </source>
</reference>
<evidence type="ECO:0000256" key="3">
    <source>
        <dbReference type="ARBA" id="ARBA00022448"/>
    </source>
</evidence>
<dbReference type="InterPro" id="IPR039426">
    <property type="entry name" value="TonB-dep_rcpt-like"/>
</dbReference>
<keyword evidence="6 13" id="KW-0812">Transmembrane</keyword>
<dbReference type="OrthoDB" id="503423at2"/>
<evidence type="ECO:0000256" key="15">
    <source>
        <dbReference type="SAM" id="MobiDB-lite"/>
    </source>
</evidence>
<organism evidence="19 20">
    <name type="scientific">Anabaenopsis circularis NIES-21</name>
    <dbReference type="NCBI Taxonomy" id="1085406"/>
    <lineage>
        <taxon>Bacteria</taxon>
        <taxon>Bacillati</taxon>
        <taxon>Cyanobacteriota</taxon>
        <taxon>Cyanophyceae</taxon>
        <taxon>Nostocales</taxon>
        <taxon>Nodulariaceae</taxon>
        <taxon>Anabaenopsis</taxon>
    </lineage>
</organism>
<feature type="compositionally biased region" description="Polar residues" evidence="15">
    <location>
        <begin position="193"/>
        <end position="215"/>
    </location>
</feature>
<evidence type="ECO:0000313" key="19">
    <source>
        <dbReference type="EMBL" id="BAY15306.1"/>
    </source>
</evidence>
<dbReference type="GO" id="GO:0015891">
    <property type="term" value="P:siderophore transport"/>
    <property type="evidence" value="ECO:0007669"/>
    <property type="project" value="InterPro"/>
</dbReference>
<evidence type="ECO:0000256" key="11">
    <source>
        <dbReference type="ARBA" id="ARBA00023136"/>
    </source>
</evidence>
<evidence type="ECO:0000256" key="6">
    <source>
        <dbReference type="ARBA" id="ARBA00022692"/>
    </source>
</evidence>
<dbReference type="InterPro" id="IPR010105">
    <property type="entry name" value="TonB_sidphr_rcpt"/>
</dbReference>
<evidence type="ECO:0000259" key="16">
    <source>
        <dbReference type="Pfam" id="PF00593"/>
    </source>
</evidence>
<keyword evidence="11 13" id="KW-0472">Membrane</keyword>
<dbReference type="InterPro" id="IPR037066">
    <property type="entry name" value="Plug_dom_sf"/>
</dbReference>
<accession>A0A1Z4GD81</accession>
<evidence type="ECO:0000313" key="20">
    <source>
        <dbReference type="Proteomes" id="UP000218287"/>
    </source>
</evidence>
<keyword evidence="8" id="KW-0408">Iron</keyword>
<keyword evidence="5" id="KW-0410">Iron transport</keyword>
<feature type="region of interest" description="Disordered" evidence="15">
    <location>
        <begin position="164"/>
        <end position="215"/>
    </location>
</feature>
<evidence type="ECO:0000256" key="10">
    <source>
        <dbReference type="ARBA" id="ARBA00023077"/>
    </source>
</evidence>
<dbReference type="Gene3D" id="2.170.130.10">
    <property type="entry name" value="TonB-dependent receptor, plug domain"/>
    <property type="match status" value="1"/>
</dbReference>
<proteinExistence type="inferred from homology"/>
<dbReference type="PANTHER" id="PTHR32552:SF68">
    <property type="entry name" value="FERRICHROME OUTER MEMBRANE TRANSPORTER_PHAGE RECEPTOR"/>
    <property type="match status" value="1"/>
</dbReference>
<feature type="domain" description="TonB-dependent receptor plug" evidence="17">
    <location>
        <begin position="245"/>
        <end position="341"/>
    </location>
</feature>
<feature type="compositionally biased region" description="Low complexity" evidence="15">
    <location>
        <begin position="180"/>
        <end position="192"/>
    </location>
</feature>
<dbReference type="Pfam" id="PF00593">
    <property type="entry name" value="TonB_dep_Rec_b-barrel"/>
    <property type="match status" value="1"/>
</dbReference>
<keyword evidence="12 13" id="KW-0998">Cell outer membrane</keyword>
<evidence type="ECO:0000256" key="4">
    <source>
        <dbReference type="ARBA" id="ARBA00022452"/>
    </source>
</evidence>
<feature type="domain" description="TonB-dependent receptor-like beta-barrel" evidence="16">
    <location>
        <begin position="412"/>
        <end position="856"/>
    </location>
</feature>
<dbReference type="Proteomes" id="UP000218287">
    <property type="component" value="Chromosome"/>
</dbReference>
<evidence type="ECO:0000256" key="7">
    <source>
        <dbReference type="ARBA" id="ARBA00022729"/>
    </source>
</evidence>
<evidence type="ECO:0000256" key="14">
    <source>
        <dbReference type="RuleBase" id="RU003357"/>
    </source>
</evidence>
<keyword evidence="20" id="KW-1185">Reference proteome</keyword>
<keyword evidence="10 14" id="KW-0798">TonB box</keyword>
<evidence type="ECO:0000256" key="1">
    <source>
        <dbReference type="ARBA" id="ARBA00004571"/>
    </source>
</evidence>
<name>A0A1Z4GD81_9CYAN</name>
<dbReference type="SUPFAM" id="SSF56935">
    <property type="entry name" value="Porins"/>
    <property type="match status" value="1"/>
</dbReference>
<dbReference type="InterPro" id="IPR012910">
    <property type="entry name" value="Plug_dom"/>
</dbReference>
<dbReference type="CDD" id="cd01347">
    <property type="entry name" value="ligand_gated_channel"/>
    <property type="match status" value="1"/>
</dbReference>
<sequence>MKLRQILQISLLTSSICVLGGNPTLGEQVKDTQHTSTSLLAQSSTPDSAKPTEIIEVTAIKVNSTDKGVEIILETTKGDQLQVLNSQSGNSYIADIPNAQLRLPNNNTFRQEKPVAGITEVSVTNKDANSIQVRVTGEVSLPTVELFDGDEGLILSFVPVVASTPQPEQPITETPPQPEQPTSETSPQEQPSATSPQPEQPTSATPSEEPTSQTDEPIELVVTGEQDSGYKVPDASTATKTDTPLIEIPQAIQVIPRQVIEDQKVQRVADVLRNVSGVTVKTDYAGTDTYTIRGFDTNANLRNGFRQDSFTGFTDTATIDRVEVLKGPASVLYGQLEPGGIVNYITKQPLNQPYYSATFSVGSYDYYRPEIDISGPLNQENNIFYRLIAAYENSGGFRDFAYKELYTFAPSLSIKLSDRTNVDLQYEYVNLNQSYDRGLPPVSRSFDLPISFNFGEPSDRYELFANRINFALDHRFTDNWRFRSAVSVQIVDTARSNFQPLDFENPFAEDGRTVARRYNQVGDYSREYSWQNDLTGKFKTGPIGHEVLLGFELGRSVFGYPFRISYNVPTLDIENPIYGAAVPTTFDEGFEDESNSYRVGVYFQDQVALLPNLKVLLGGRFDFVNFRDEFNPDIINGAETEITRRYYERFSPRIGLVYQPIPNLSLYGSYSRAFRPNEFAVSEGGVPLEPESSTQYEVGVKGEFLDGKLTATFSAYEITKNNVATSDLNNLGSPFSIAAGEVKSRGLELDITGEILPGWNVIASYSHNDAYVTQDNNLPVGDRLVNAPRNSASLWTTYEIQTGNLRGLGFGGGVFFVGDREATLPNTITIPSFVRTDAAIFYKRDNYQIGLNFKNLFDIRYYDSTGFLLSPGAPFTVVGSVSVKL</sequence>
<dbReference type="FunFam" id="2.40.170.20:FF:000005">
    <property type="entry name" value="TonB-dependent siderophore receptor"/>
    <property type="match status" value="1"/>
</dbReference>
<dbReference type="AlphaFoldDB" id="A0A1Z4GD81"/>
<evidence type="ECO:0000256" key="2">
    <source>
        <dbReference type="ARBA" id="ARBA00009810"/>
    </source>
</evidence>
<keyword evidence="7" id="KW-0732">Signal</keyword>
<keyword evidence="3 13" id="KW-0813">Transport</keyword>
<evidence type="ECO:0000256" key="5">
    <source>
        <dbReference type="ARBA" id="ARBA00022496"/>
    </source>
</evidence>
<comment type="similarity">
    <text evidence="2 13 14">Belongs to the TonB-dependent receptor family.</text>
</comment>
<evidence type="ECO:0000256" key="13">
    <source>
        <dbReference type="PROSITE-ProRule" id="PRU01360"/>
    </source>
</evidence>
<evidence type="ECO:0000256" key="9">
    <source>
        <dbReference type="ARBA" id="ARBA00023065"/>
    </source>
</evidence>
<dbReference type="PANTHER" id="PTHR32552">
    <property type="entry name" value="FERRICHROME IRON RECEPTOR-RELATED"/>
    <property type="match status" value="1"/>
</dbReference>
<dbReference type="FunFam" id="2.170.130.10:FF:000001">
    <property type="entry name" value="Catecholate siderophore TonB-dependent receptor"/>
    <property type="match status" value="1"/>
</dbReference>
<evidence type="ECO:0000256" key="8">
    <source>
        <dbReference type="ARBA" id="ARBA00023004"/>
    </source>
</evidence>
<dbReference type="Gene3D" id="2.40.170.20">
    <property type="entry name" value="TonB-dependent receptor, beta-barrel domain"/>
    <property type="match status" value="1"/>
</dbReference>